<dbReference type="Gene3D" id="3.90.550.10">
    <property type="entry name" value="Spore Coat Polysaccharide Biosynthesis Protein SpsA, Chain A"/>
    <property type="match status" value="1"/>
</dbReference>
<dbReference type="OrthoDB" id="407658at2759"/>
<dbReference type="STRING" id="112498.A0A2D3USY5"/>
<dbReference type="GO" id="GO:0000139">
    <property type="term" value="C:Golgi membrane"/>
    <property type="evidence" value="ECO:0007669"/>
    <property type="project" value="TreeGrafter"/>
</dbReference>
<sequence>MRQYRTRIIAGACTIALLLTISLLGGTSRVGILKDDIDVETQLASSDDVGAFAVLRPQSSKCSVTKLSMLYGTHRVPQLEHALLTHRRHSERWGCGYEVLERDLTSRKLFSKQYYLMSIMLRELAKPIEERQEWLLWVDADSMILNPALSPEIFLPPAHLKDVYALATADHNGLNSGIFYLRVHPLALDLLTQTVAYPLSHPEDDLGWFSEQAAMAKVIESRETNQTSQAYPGIVWMPRVWFNAYEFEFGFEGKPGHMMVHFAGLGEKRLLHISNWLEILEQTPGKWEAPLEKTFYKTAISEFWTDFEANYTKRS</sequence>
<evidence type="ECO:0008006" key="6">
    <source>
        <dbReference type="Google" id="ProtNLM"/>
    </source>
</evidence>
<proteinExistence type="inferred from homology"/>
<evidence type="ECO:0000256" key="1">
    <source>
        <dbReference type="ARBA" id="ARBA00005664"/>
    </source>
</evidence>
<keyword evidence="2" id="KW-0328">Glycosyltransferase</keyword>
<organism evidence="4 5">
    <name type="scientific">Ramularia collo-cygni</name>
    <dbReference type="NCBI Taxonomy" id="112498"/>
    <lineage>
        <taxon>Eukaryota</taxon>
        <taxon>Fungi</taxon>
        <taxon>Dikarya</taxon>
        <taxon>Ascomycota</taxon>
        <taxon>Pezizomycotina</taxon>
        <taxon>Dothideomycetes</taxon>
        <taxon>Dothideomycetidae</taxon>
        <taxon>Mycosphaerellales</taxon>
        <taxon>Mycosphaerellaceae</taxon>
        <taxon>Ramularia</taxon>
    </lineage>
</organism>
<evidence type="ECO:0000256" key="3">
    <source>
        <dbReference type="ARBA" id="ARBA00022679"/>
    </source>
</evidence>
<gene>
    <name evidence="4" type="ORF">RCC_03827</name>
</gene>
<dbReference type="AlphaFoldDB" id="A0A2D3USY5"/>
<dbReference type="GeneID" id="35599016"/>
<dbReference type="EMBL" id="FJUY01000005">
    <property type="protein sequence ID" value="CZT17988.1"/>
    <property type="molecule type" value="Genomic_DNA"/>
</dbReference>
<dbReference type="InterPro" id="IPR029044">
    <property type="entry name" value="Nucleotide-diphossugar_trans"/>
</dbReference>
<dbReference type="GO" id="GO:0006487">
    <property type="term" value="P:protein N-linked glycosylation"/>
    <property type="evidence" value="ECO:0007669"/>
    <property type="project" value="TreeGrafter"/>
</dbReference>
<keyword evidence="3" id="KW-0808">Transferase</keyword>
<evidence type="ECO:0000313" key="5">
    <source>
        <dbReference type="Proteomes" id="UP000225277"/>
    </source>
</evidence>
<evidence type="ECO:0000256" key="2">
    <source>
        <dbReference type="ARBA" id="ARBA00022676"/>
    </source>
</evidence>
<keyword evidence="5" id="KW-1185">Reference proteome</keyword>
<dbReference type="GO" id="GO:0016757">
    <property type="term" value="F:glycosyltransferase activity"/>
    <property type="evidence" value="ECO:0007669"/>
    <property type="project" value="UniProtKB-KW"/>
</dbReference>
<dbReference type="PANTHER" id="PTHR31306">
    <property type="entry name" value="ALPHA-1,6-MANNOSYLTRANSFERASE MNN11-RELATED"/>
    <property type="match status" value="1"/>
</dbReference>
<reference evidence="4 5" key="1">
    <citation type="submission" date="2016-03" db="EMBL/GenBank/DDBJ databases">
        <authorList>
            <person name="Ploux O."/>
        </authorList>
    </citation>
    <scope>NUCLEOTIDE SEQUENCE [LARGE SCALE GENOMIC DNA]</scope>
    <source>
        <strain evidence="4 5">URUG2</strain>
    </source>
</reference>
<comment type="similarity">
    <text evidence="1">Belongs to the glycosyltransferase 34 family.</text>
</comment>
<evidence type="ECO:0000313" key="4">
    <source>
        <dbReference type="EMBL" id="CZT17988.1"/>
    </source>
</evidence>
<accession>A0A2D3USY5</accession>
<dbReference type="Proteomes" id="UP000225277">
    <property type="component" value="Unassembled WGS sequence"/>
</dbReference>
<name>A0A2D3USY5_9PEZI</name>
<dbReference type="RefSeq" id="XP_023624878.1">
    <property type="nucleotide sequence ID" value="XM_023769110.1"/>
</dbReference>
<protein>
    <recommendedName>
        <fullName evidence="6">Galactosyl transferase GMA12/MNN10 family protein</fullName>
    </recommendedName>
</protein>
<dbReference type="InterPro" id="IPR008630">
    <property type="entry name" value="Glyco_trans_34"/>
</dbReference>
<dbReference type="PANTHER" id="PTHR31306:SF8">
    <property type="entry name" value="GLYCOSYLTRANSFERASE FAMILY 34 PROTEIN"/>
    <property type="match status" value="1"/>
</dbReference>